<protein>
    <submittedName>
        <fullName evidence="1">Uncharacterized protein</fullName>
    </submittedName>
</protein>
<name>A0AC60QAS1_IXOPE</name>
<dbReference type="Proteomes" id="UP000805193">
    <property type="component" value="Unassembled WGS sequence"/>
</dbReference>
<comment type="caution">
    <text evidence="1">The sequence shown here is derived from an EMBL/GenBank/DDBJ whole genome shotgun (WGS) entry which is preliminary data.</text>
</comment>
<reference evidence="1 2" key="1">
    <citation type="journal article" date="2020" name="Cell">
        <title>Large-Scale Comparative Analyses of Tick Genomes Elucidate Their Genetic Diversity and Vector Capacities.</title>
        <authorList>
            <consortium name="Tick Genome and Microbiome Consortium (TIGMIC)"/>
            <person name="Jia N."/>
            <person name="Wang J."/>
            <person name="Shi W."/>
            <person name="Du L."/>
            <person name="Sun Y."/>
            <person name="Zhan W."/>
            <person name="Jiang J.F."/>
            <person name="Wang Q."/>
            <person name="Zhang B."/>
            <person name="Ji P."/>
            <person name="Bell-Sakyi L."/>
            <person name="Cui X.M."/>
            <person name="Yuan T.T."/>
            <person name="Jiang B.G."/>
            <person name="Yang W.F."/>
            <person name="Lam T.T."/>
            <person name="Chang Q.C."/>
            <person name="Ding S.J."/>
            <person name="Wang X.J."/>
            <person name="Zhu J.G."/>
            <person name="Ruan X.D."/>
            <person name="Zhao L."/>
            <person name="Wei J.T."/>
            <person name="Ye R.Z."/>
            <person name="Que T.C."/>
            <person name="Du C.H."/>
            <person name="Zhou Y.H."/>
            <person name="Cheng J.X."/>
            <person name="Dai P.F."/>
            <person name="Guo W.B."/>
            <person name="Han X.H."/>
            <person name="Huang E.J."/>
            <person name="Li L.F."/>
            <person name="Wei W."/>
            <person name="Gao Y.C."/>
            <person name="Liu J.Z."/>
            <person name="Shao H.Z."/>
            <person name="Wang X."/>
            <person name="Wang C.C."/>
            <person name="Yang T.C."/>
            <person name="Huo Q.B."/>
            <person name="Li W."/>
            <person name="Chen H.Y."/>
            <person name="Chen S.E."/>
            <person name="Zhou L.G."/>
            <person name="Ni X.B."/>
            <person name="Tian J.H."/>
            <person name="Sheng Y."/>
            <person name="Liu T."/>
            <person name="Pan Y.S."/>
            <person name="Xia L.Y."/>
            <person name="Li J."/>
            <person name="Zhao F."/>
            <person name="Cao W.C."/>
        </authorList>
    </citation>
    <scope>NUCLEOTIDE SEQUENCE [LARGE SCALE GENOMIC DNA]</scope>
    <source>
        <strain evidence="1">Iper-2018</strain>
    </source>
</reference>
<evidence type="ECO:0000313" key="2">
    <source>
        <dbReference type="Proteomes" id="UP000805193"/>
    </source>
</evidence>
<dbReference type="EMBL" id="JABSTQ010009379">
    <property type="protein sequence ID" value="KAG0429801.1"/>
    <property type="molecule type" value="Genomic_DNA"/>
</dbReference>
<sequence length="96" mass="10708">MAADVTSVRAIYSAELVSPYLEDKPTSREPLHRRVRGYDSDTTETLYSELPDLRGFQVRTPFAAASVWIGGVGEKLSEVTWMDVVVVWVDVVCVCN</sequence>
<gene>
    <name evidence="1" type="ORF">HPB47_023275</name>
</gene>
<keyword evidence="2" id="KW-1185">Reference proteome</keyword>
<evidence type="ECO:0000313" key="1">
    <source>
        <dbReference type="EMBL" id="KAG0429801.1"/>
    </source>
</evidence>
<proteinExistence type="predicted"/>
<organism evidence="1 2">
    <name type="scientific">Ixodes persulcatus</name>
    <name type="common">Taiga tick</name>
    <dbReference type="NCBI Taxonomy" id="34615"/>
    <lineage>
        <taxon>Eukaryota</taxon>
        <taxon>Metazoa</taxon>
        <taxon>Ecdysozoa</taxon>
        <taxon>Arthropoda</taxon>
        <taxon>Chelicerata</taxon>
        <taxon>Arachnida</taxon>
        <taxon>Acari</taxon>
        <taxon>Parasitiformes</taxon>
        <taxon>Ixodida</taxon>
        <taxon>Ixodoidea</taxon>
        <taxon>Ixodidae</taxon>
        <taxon>Ixodinae</taxon>
        <taxon>Ixodes</taxon>
    </lineage>
</organism>
<accession>A0AC60QAS1</accession>